<accession>A0A7S3R5Z5</accession>
<proteinExistence type="predicted"/>
<evidence type="ECO:0000313" key="1">
    <source>
        <dbReference type="EMBL" id="CAE0503404.1"/>
    </source>
</evidence>
<gene>
    <name evidence="1" type="ORF">DTER00134_LOCUS18477</name>
</gene>
<dbReference type="AlphaFoldDB" id="A0A7S3R5Z5"/>
<protein>
    <submittedName>
        <fullName evidence="1">Uncharacterized protein</fullName>
    </submittedName>
</protein>
<organism evidence="1">
    <name type="scientific">Dunaliella tertiolecta</name>
    <name type="common">Green alga</name>
    <dbReference type="NCBI Taxonomy" id="3047"/>
    <lineage>
        <taxon>Eukaryota</taxon>
        <taxon>Viridiplantae</taxon>
        <taxon>Chlorophyta</taxon>
        <taxon>core chlorophytes</taxon>
        <taxon>Chlorophyceae</taxon>
        <taxon>CS clade</taxon>
        <taxon>Chlamydomonadales</taxon>
        <taxon>Dunaliellaceae</taxon>
        <taxon>Dunaliella</taxon>
    </lineage>
</organism>
<dbReference type="EMBL" id="HBIP01030456">
    <property type="protein sequence ID" value="CAE0503404.1"/>
    <property type="molecule type" value="Transcribed_RNA"/>
</dbReference>
<reference evidence="1" key="1">
    <citation type="submission" date="2021-01" db="EMBL/GenBank/DDBJ databases">
        <authorList>
            <person name="Corre E."/>
            <person name="Pelletier E."/>
            <person name="Niang G."/>
            <person name="Scheremetjew M."/>
            <person name="Finn R."/>
            <person name="Kale V."/>
            <person name="Holt S."/>
            <person name="Cochrane G."/>
            <person name="Meng A."/>
            <person name="Brown T."/>
            <person name="Cohen L."/>
        </authorList>
    </citation>
    <scope>NUCLEOTIDE SEQUENCE</scope>
    <source>
        <strain evidence="1">CCMP1320</strain>
    </source>
</reference>
<sequence length="124" mass="14031">MPCTAVAHRTQLPLLALHMSLPQQQRQQQQQQHVAPLAFLCTLHAMLLKQPCIIFDSEACTMILFIDQGVYLVLPGLSCEVGLQVDKFCPVKLPCCSSDVACHLSFHLGHRMYLCYKIRINFAY</sequence>
<name>A0A7S3R5Z5_DUNTE</name>